<evidence type="ECO:0000313" key="2">
    <source>
        <dbReference type="Proteomes" id="UP000327013"/>
    </source>
</evidence>
<dbReference type="Proteomes" id="UP000327013">
    <property type="component" value="Chromosome 7"/>
</dbReference>
<keyword evidence="2" id="KW-1185">Reference proteome</keyword>
<evidence type="ECO:0000313" key="1">
    <source>
        <dbReference type="EMBL" id="KAE8100829.1"/>
    </source>
</evidence>
<accession>A0A5N6RRA3</accession>
<proteinExistence type="predicted"/>
<organism evidence="1 2">
    <name type="scientific">Carpinus fangiana</name>
    <dbReference type="NCBI Taxonomy" id="176857"/>
    <lineage>
        <taxon>Eukaryota</taxon>
        <taxon>Viridiplantae</taxon>
        <taxon>Streptophyta</taxon>
        <taxon>Embryophyta</taxon>
        <taxon>Tracheophyta</taxon>
        <taxon>Spermatophyta</taxon>
        <taxon>Magnoliopsida</taxon>
        <taxon>eudicotyledons</taxon>
        <taxon>Gunneridae</taxon>
        <taxon>Pentapetalae</taxon>
        <taxon>rosids</taxon>
        <taxon>fabids</taxon>
        <taxon>Fagales</taxon>
        <taxon>Betulaceae</taxon>
        <taxon>Carpinus</taxon>
    </lineage>
</organism>
<dbReference type="AlphaFoldDB" id="A0A5N6RRA3"/>
<protein>
    <submittedName>
        <fullName evidence="1">Uncharacterized protein</fullName>
    </submittedName>
</protein>
<gene>
    <name evidence="1" type="ORF">FH972_018680</name>
</gene>
<sequence length="55" mass="6504">MANGRNGEWDLRPGRRRAAVRRVRLCGILNFGNKGWELRKNRERGDYVAETQQIY</sequence>
<dbReference type="EMBL" id="CM017327">
    <property type="protein sequence ID" value="KAE8100829.1"/>
    <property type="molecule type" value="Genomic_DNA"/>
</dbReference>
<name>A0A5N6RRA3_9ROSI</name>
<reference evidence="1 2" key="1">
    <citation type="submission" date="2019-06" db="EMBL/GenBank/DDBJ databases">
        <title>A chromosomal-level reference genome of Carpinus fangiana (Coryloideae, Betulaceae).</title>
        <authorList>
            <person name="Yang X."/>
            <person name="Wang Z."/>
            <person name="Zhang L."/>
            <person name="Hao G."/>
            <person name="Liu J."/>
            <person name="Yang Y."/>
        </authorList>
    </citation>
    <scope>NUCLEOTIDE SEQUENCE [LARGE SCALE GENOMIC DNA]</scope>
    <source>
        <strain evidence="1">Cfa_2016G</strain>
        <tissue evidence="1">Leaf</tissue>
    </source>
</reference>